<dbReference type="Gene3D" id="3.30.40.10">
    <property type="entry name" value="Zinc/RING finger domain, C3HC4 (zinc finger)"/>
    <property type="match status" value="1"/>
</dbReference>
<feature type="non-terminal residue" evidence="4">
    <location>
        <position position="1"/>
    </location>
</feature>
<keyword evidence="1" id="KW-0863">Zinc-finger</keyword>
<dbReference type="EMBL" id="CAJVPK010003687">
    <property type="protein sequence ID" value="CAG8630053.1"/>
    <property type="molecule type" value="Genomic_DNA"/>
</dbReference>
<organism evidence="4 5">
    <name type="scientific">Diversispora eburnea</name>
    <dbReference type="NCBI Taxonomy" id="1213867"/>
    <lineage>
        <taxon>Eukaryota</taxon>
        <taxon>Fungi</taxon>
        <taxon>Fungi incertae sedis</taxon>
        <taxon>Mucoromycota</taxon>
        <taxon>Glomeromycotina</taxon>
        <taxon>Glomeromycetes</taxon>
        <taxon>Diversisporales</taxon>
        <taxon>Diversisporaceae</taxon>
        <taxon>Diversispora</taxon>
    </lineage>
</organism>
<evidence type="ECO:0000313" key="4">
    <source>
        <dbReference type="EMBL" id="CAG8630053.1"/>
    </source>
</evidence>
<dbReference type="OrthoDB" id="2410838at2759"/>
<feature type="compositionally biased region" description="Low complexity" evidence="2">
    <location>
        <begin position="198"/>
        <end position="218"/>
    </location>
</feature>
<dbReference type="PROSITE" id="PS50089">
    <property type="entry name" value="ZF_RING_2"/>
    <property type="match status" value="1"/>
</dbReference>
<feature type="compositionally biased region" description="Polar residues" evidence="2">
    <location>
        <begin position="183"/>
        <end position="197"/>
    </location>
</feature>
<feature type="region of interest" description="Disordered" evidence="2">
    <location>
        <begin position="183"/>
        <end position="218"/>
    </location>
</feature>
<evidence type="ECO:0000256" key="2">
    <source>
        <dbReference type="SAM" id="MobiDB-lite"/>
    </source>
</evidence>
<protein>
    <submittedName>
        <fullName evidence="4">3414_t:CDS:1</fullName>
    </submittedName>
</protein>
<dbReference type="AlphaFoldDB" id="A0A9N9GWC6"/>
<feature type="non-terminal residue" evidence="4">
    <location>
        <position position="553"/>
    </location>
</feature>
<comment type="caution">
    <text evidence="4">The sequence shown here is derived from an EMBL/GenBank/DDBJ whole genome shotgun (WGS) entry which is preliminary data.</text>
</comment>
<gene>
    <name evidence="4" type="ORF">DEBURN_LOCUS10734</name>
</gene>
<keyword evidence="1" id="KW-0479">Metal-binding</keyword>
<dbReference type="SMART" id="SM00184">
    <property type="entry name" value="RING"/>
    <property type="match status" value="1"/>
</dbReference>
<keyword evidence="5" id="KW-1185">Reference proteome</keyword>
<evidence type="ECO:0000259" key="3">
    <source>
        <dbReference type="PROSITE" id="PS50089"/>
    </source>
</evidence>
<keyword evidence="1" id="KW-0862">Zinc</keyword>
<dbReference type="InterPro" id="IPR001841">
    <property type="entry name" value="Znf_RING"/>
</dbReference>
<evidence type="ECO:0000313" key="5">
    <source>
        <dbReference type="Proteomes" id="UP000789706"/>
    </source>
</evidence>
<reference evidence="4" key="1">
    <citation type="submission" date="2021-06" db="EMBL/GenBank/DDBJ databases">
        <authorList>
            <person name="Kallberg Y."/>
            <person name="Tangrot J."/>
            <person name="Rosling A."/>
        </authorList>
    </citation>
    <scope>NUCLEOTIDE SEQUENCE</scope>
    <source>
        <strain evidence="4">AZ414A</strain>
    </source>
</reference>
<dbReference type="GO" id="GO:0008270">
    <property type="term" value="F:zinc ion binding"/>
    <property type="evidence" value="ECO:0007669"/>
    <property type="project" value="UniProtKB-KW"/>
</dbReference>
<dbReference type="SUPFAM" id="SSF57850">
    <property type="entry name" value="RING/U-box"/>
    <property type="match status" value="1"/>
</dbReference>
<sequence>DTSDEMESRSFASSNCSDILPDVVTVKKIHDETLPSSSEERTDTANISQLKALSLNFLQNISEISNEEEVPKLSPCHKCGKEILAFPLRAFVVLSCEHIFHRTCIEQHIVRIDTQASTHPSCPICSTIIEVIREEGTLASDKYQMVSKIRSLIVSEKKTFQQSPDTQVIIEDHETSPIASEIISDNQNGGASTAEKGTTNVVQVNSTSSSRHSSPRIEPSLAEKRVVKANQDEIMSWYHFAESFEKRVKEIMDGDMRLNGQQARTRVYEEVVEHLPGFTKDSLRKRTAKARNIYKLFGRTYHPTTGEEVNGIGFAKIKRIKTYSADYISKFSSKQIFNIIERVAGADRVPQVDANGSRIQVRHKLNQQLNTQAHKFNEDDLNALKVRFQPAAKDHVIPNEKIEKFPEQYVCPKINRDMLSNEGFKVQEISDFSDDAVQTFFNKLHIVTRNPPGIPESRTDNLVADLLRIARLNNYPLEIAQQLPCKLHIFNKPYVSAKPDFVVTKGTISMIAVEDKTLQNVDPRFDFGEMQIAAEILSCGDENIRKVKKVTDQ</sequence>
<feature type="domain" description="RING-type" evidence="3">
    <location>
        <begin position="76"/>
        <end position="126"/>
    </location>
</feature>
<proteinExistence type="predicted"/>
<dbReference type="InterPro" id="IPR013083">
    <property type="entry name" value="Znf_RING/FYVE/PHD"/>
</dbReference>
<accession>A0A9N9GWC6</accession>
<name>A0A9N9GWC6_9GLOM</name>
<dbReference type="Proteomes" id="UP000789706">
    <property type="component" value="Unassembled WGS sequence"/>
</dbReference>
<evidence type="ECO:0000256" key="1">
    <source>
        <dbReference type="PROSITE-ProRule" id="PRU00175"/>
    </source>
</evidence>